<dbReference type="GeneID" id="45694078"/>
<proteinExistence type="predicted"/>
<evidence type="ECO:0000313" key="1">
    <source>
        <dbReference type="EMBL" id="QPQ89372.1"/>
    </source>
</evidence>
<evidence type="ECO:0000313" key="3">
    <source>
        <dbReference type="Proteomes" id="UP000594892"/>
    </source>
</evidence>
<dbReference type="EMBL" id="CP065600">
    <property type="protein sequence ID" value="QPQ89372.1"/>
    <property type="molecule type" value="Genomic_DNA"/>
</dbReference>
<reference evidence="2" key="2">
    <citation type="submission" date="2022-06" db="EMBL/GenBank/DDBJ databases">
        <title>Draft genome sequence of Burkholderia glumae strain GR20004 isolated from rice panicle showing bacterial panicle blight.</title>
        <authorList>
            <person name="Choi S.Y."/>
            <person name="Lee Y.H."/>
        </authorList>
    </citation>
    <scope>NUCLEOTIDE SEQUENCE</scope>
    <source>
        <strain evidence="2">GR20004</strain>
    </source>
</reference>
<evidence type="ECO:0000313" key="2">
    <source>
        <dbReference type="EMBL" id="USS42496.1"/>
    </source>
</evidence>
<reference evidence="1 3" key="1">
    <citation type="submission" date="2020-12" db="EMBL/GenBank/DDBJ databases">
        <title>FDA dAtabase for Regulatory Grade micrObial Sequences (FDA-ARGOS): Supporting development and validation of Infectious Disease Dx tests.</title>
        <authorList>
            <person name="Minogue T."/>
            <person name="Wolcott M."/>
            <person name="Wasieloski L."/>
            <person name="Aguilar W."/>
            <person name="Moore D."/>
            <person name="Jaissle J."/>
            <person name="Tallon L."/>
            <person name="Sadzewicz L."/>
            <person name="Zhao X."/>
            <person name="Boylan J."/>
            <person name="Ott S."/>
            <person name="Bowen H."/>
            <person name="Vavikolanu K."/>
            <person name="Mehta A."/>
            <person name="Aluvathingal J."/>
            <person name="Nadendla S."/>
            <person name="Yan Y."/>
            <person name="Sichtig H."/>
        </authorList>
    </citation>
    <scope>NUCLEOTIDE SEQUENCE [LARGE SCALE GENOMIC DNA]</scope>
    <source>
        <strain evidence="1 3">FDAARGOS_949</strain>
    </source>
</reference>
<sequence>MALTAALTECGGAALAFAVPSYLSLTMGPGPVSFASLLLGADGSNQVSVAEQRTGSGTGYDCSSAFVDFPAANAPISIH</sequence>
<name>A0AAP9XXR8_BURGL</name>
<organism evidence="1 3">
    <name type="scientific">Burkholderia glumae</name>
    <name type="common">Pseudomonas glumae</name>
    <dbReference type="NCBI Taxonomy" id="337"/>
    <lineage>
        <taxon>Bacteria</taxon>
        <taxon>Pseudomonadati</taxon>
        <taxon>Pseudomonadota</taxon>
        <taxon>Betaproteobacteria</taxon>
        <taxon>Burkholderiales</taxon>
        <taxon>Burkholderiaceae</taxon>
        <taxon>Burkholderia</taxon>
    </lineage>
</organism>
<keyword evidence="4" id="KW-1185">Reference proteome</keyword>
<dbReference type="RefSeq" id="WP_017423920.1">
    <property type="nucleotide sequence ID" value="NZ_CP021075.1"/>
</dbReference>
<dbReference type="EMBL" id="CP099583">
    <property type="protein sequence ID" value="USS42496.1"/>
    <property type="molecule type" value="Genomic_DNA"/>
</dbReference>
<evidence type="ECO:0000313" key="4">
    <source>
        <dbReference type="Proteomes" id="UP001056386"/>
    </source>
</evidence>
<gene>
    <name evidence="1" type="ORF">I6H06_06855</name>
    <name evidence="2" type="ORF">NFI99_09860</name>
</gene>
<accession>A0AAP9XXR8</accession>
<dbReference type="Proteomes" id="UP000594892">
    <property type="component" value="Chromosome 1"/>
</dbReference>
<protein>
    <submittedName>
        <fullName evidence="1">Uncharacterized protein</fullName>
    </submittedName>
</protein>
<dbReference type="AlphaFoldDB" id="A0AAP9XXR8"/>
<dbReference type="Proteomes" id="UP001056386">
    <property type="component" value="Chromosome 2"/>
</dbReference>